<evidence type="ECO:0000313" key="1">
    <source>
        <dbReference type="EMBL" id="OLP98506.1"/>
    </source>
</evidence>
<keyword evidence="2" id="KW-1185">Reference proteome</keyword>
<name>A0A1Q9DTJ9_SYMMI</name>
<reference evidence="1 2" key="1">
    <citation type="submission" date="2016-02" db="EMBL/GenBank/DDBJ databases">
        <title>Genome analysis of coral dinoflagellate symbionts highlights evolutionary adaptations to a symbiotic lifestyle.</title>
        <authorList>
            <person name="Aranda M."/>
            <person name="Li Y."/>
            <person name="Liew Y.J."/>
            <person name="Baumgarten S."/>
            <person name="Simakov O."/>
            <person name="Wilson M."/>
            <person name="Piel J."/>
            <person name="Ashoor H."/>
            <person name="Bougouffa S."/>
            <person name="Bajic V.B."/>
            <person name="Ryu T."/>
            <person name="Ravasi T."/>
            <person name="Bayer T."/>
            <person name="Micklem G."/>
            <person name="Kim H."/>
            <person name="Bhak J."/>
            <person name="Lajeunesse T.C."/>
            <person name="Voolstra C.R."/>
        </authorList>
    </citation>
    <scope>NUCLEOTIDE SEQUENCE [LARGE SCALE GENOMIC DNA]</scope>
    <source>
        <strain evidence="1 2">CCMP2467</strain>
    </source>
</reference>
<dbReference type="AlphaFoldDB" id="A0A1Q9DTJ9"/>
<protein>
    <submittedName>
        <fullName evidence="1">Uncharacterized protein</fullName>
    </submittedName>
</protein>
<evidence type="ECO:0000313" key="2">
    <source>
        <dbReference type="Proteomes" id="UP000186817"/>
    </source>
</evidence>
<organism evidence="1 2">
    <name type="scientific">Symbiodinium microadriaticum</name>
    <name type="common">Dinoflagellate</name>
    <name type="synonym">Zooxanthella microadriatica</name>
    <dbReference type="NCBI Taxonomy" id="2951"/>
    <lineage>
        <taxon>Eukaryota</taxon>
        <taxon>Sar</taxon>
        <taxon>Alveolata</taxon>
        <taxon>Dinophyceae</taxon>
        <taxon>Suessiales</taxon>
        <taxon>Symbiodiniaceae</taxon>
        <taxon>Symbiodinium</taxon>
    </lineage>
</organism>
<dbReference type="EMBL" id="LSRX01000394">
    <property type="protein sequence ID" value="OLP98506.1"/>
    <property type="molecule type" value="Genomic_DNA"/>
</dbReference>
<dbReference type="Proteomes" id="UP000186817">
    <property type="component" value="Unassembled WGS sequence"/>
</dbReference>
<gene>
    <name evidence="1" type="ORF">AK812_SmicGene19050</name>
</gene>
<accession>A0A1Q9DTJ9</accession>
<comment type="caution">
    <text evidence="1">The sequence shown here is derived from an EMBL/GenBank/DDBJ whole genome shotgun (WGS) entry which is preliminary data.</text>
</comment>
<proteinExistence type="predicted"/>
<sequence length="213" mass="23344">MLMATPCVFNIRSAVLQVIAEAGAFADEHVCGLGGYVQWPNGSCRRFSVHLDAYETSTETSLQPHICALEMLAQLVYFGRRPLSSVKAPACTAQLNGRSSASGKRLPAQEHLEQYSFLFLSAGEAISRNSPLNFVVATFLRMSREPIAVIMGQHPRRVPARSEQGRQVGEDVVFIDLTSLVTCCLWSPASAGARRRTSSTQCFAERIVSYEAE</sequence>